<dbReference type="PANTHER" id="PTHR10146">
    <property type="entry name" value="PROLINE SYNTHETASE CO-TRANSCRIBED BACTERIAL HOMOLOG PROTEIN"/>
    <property type="match status" value="1"/>
</dbReference>
<proteinExistence type="inferred from homology"/>
<comment type="caution">
    <text evidence="5">The sequence shown here is derived from an EMBL/GenBank/DDBJ whole genome shotgun (WGS) entry which is preliminary data.</text>
</comment>
<dbReference type="AlphaFoldDB" id="A0A553PI93"/>
<evidence type="ECO:0000256" key="1">
    <source>
        <dbReference type="ARBA" id="ARBA00022898"/>
    </source>
</evidence>
<dbReference type="PANTHER" id="PTHR10146:SF14">
    <property type="entry name" value="PYRIDOXAL PHOSPHATE HOMEOSTASIS PROTEIN"/>
    <property type="match status" value="1"/>
</dbReference>
<dbReference type="FunFam" id="3.20.20.10:FF:000007">
    <property type="entry name" value="Pyridoxal phosphate homeostasis protein"/>
    <property type="match status" value="1"/>
</dbReference>
<protein>
    <recommendedName>
        <fullName evidence="2">Pyridoxal phosphate homeostasis protein</fullName>
        <shortName evidence="2">PLP homeostasis protein</shortName>
    </recommendedName>
</protein>
<feature type="domain" description="Alanine racemase N-terminal" evidence="4">
    <location>
        <begin position="76"/>
        <end position="289"/>
    </location>
</feature>
<dbReference type="STRING" id="6832.A0A553PI93"/>
<dbReference type="HAMAP" id="MF_02087">
    <property type="entry name" value="PLP_homeostasis"/>
    <property type="match status" value="1"/>
</dbReference>
<evidence type="ECO:0000256" key="3">
    <source>
        <dbReference type="RuleBase" id="RU004514"/>
    </source>
</evidence>
<comment type="function">
    <text evidence="2">Pyridoxal 5'-phosphate (PLP)-binding protein, which may be involved in intracellular homeostatic regulation of pyridoxal 5'-phosphate (PLP), the active form of vitamin B6.</text>
</comment>
<dbReference type="Pfam" id="PF01168">
    <property type="entry name" value="Ala_racemase_N"/>
    <property type="match status" value="1"/>
</dbReference>
<sequence length="292" mass="32250">MRVSLGWSSRRLGRLVLSSQSLASLTLRSAGVTMAADLSTNQAPVISGSVTENLKIIHERMHQAFEGSPDIVRAVKMPRLVAVSKLKSKELIIEAYEAGQRCFGENYVQELFEKSTDPDILTQCPEISWHFIGHCQSSNVNKLLKTRNLALMETVSTSSLADKLQARCAKEELKLNILVQVNTSGEDNKSGVEPGTPTLELIQHIVDKCPNLDFKGVMTIGAFSNSITDHEKANPDFVKLKETRQKVAEVMKMSEQSLELSMGMSHDYEEAVRIGSTNVRVGSSIFGARDKR</sequence>
<gene>
    <name evidence="5" type="ORF">TCAL_12880</name>
</gene>
<organism evidence="5 6">
    <name type="scientific">Tigriopus californicus</name>
    <name type="common">Marine copepod</name>
    <dbReference type="NCBI Taxonomy" id="6832"/>
    <lineage>
        <taxon>Eukaryota</taxon>
        <taxon>Metazoa</taxon>
        <taxon>Ecdysozoa</taxon>
        <taxon>Arthropoda</taxon>
        <taxon>Crustacea</taxon>
        <taxon>Multicrustacea</taxon>
        <taxon>Hexanauplia</taxon>
        <taxon>Copepoda</taxon>
        <taxon>Harpacticoida</taxon>
        <taxon>Harpacticidae</taxon>
        <taxon>Tigriopus</taxon>
    </lineage>
</organism>
<dbReference type="SUPFAM" id="SSF51419">
    <property type="entry name" value="PLP-binding barrel"/>
    <property type="match status" value="1"/>
</dbReference>
<dbReference type="GO" id="GO:0030170">
    <property type="term" value="F:pyridoxal phosphate binding"/>
    <property type="evidence" value="ECO:0007669"/>
    <property type="project" value="UniProtKB-UniRule"/>
</dbReference>
<comment type="similarity">
    <text evidence="2 3">Belongs to the pyridoxal phosphate-binding protein YggS/PROSC family.</text>
</comment>
<dbReference type="EMBL" id="VCGU01000004">
    <property type="protein sequence ID" value="TRY77401.1"/>
    <property type="molecule type" value="Genomic_DNA"/>
</dbReference>
<keyword evidence="6" id="KW-1185">Reference proteome</keyword>
<feature type="modified residue" description="N6-(pyridoxal phosphate)lysine" evidence="2">
    <location>
        <position position="85"/>
    </location>
</feature>
<dbReference type="OrthoDB" id="10264196at2759"/>
<dbReference type="InterPro" id="IPR001608">
    <property type="entry name" value="Ala_racemase_N"/>
</dbReference>
<evidence type="ECO:0000256" key="2">
    <source>
        <dbReference type="HAMAP-Rule" id="MF_03225"/>
    </source>
</evidence>
<dbReference type="NCBIfam" id="TIGR00044">
    <property type="entry name" value="YggS family pyridoxal phosphate-dependent enzyme"/>
    <property type="match status" value="1"/>
</dbReference>
<keyword evidence="1 2" id="KW-0663">Pyridoxal phosphate</keyword>
<dbReference type="Proteomes" id="UP000318571">
    <property type="component" value="Chromosome 5"/>
</dbReference>
<accession>A0A553PI93</accession>
<dbReference type="InterPro" id="IPR011078">
    <property type="entry name" value="PyrdxlP_homeostasis"/>
</dbReference>
<dbReference type="CDD" id="cd06822">
    <property type="entry name" value="PLPDE_III_YBL036c_euk"/>
    <property type="match status" value="1"/>
</dbReference>
<evidence type="ECO:0000259" key="4">
    <source>
        <dbReference type="Pfam" id="PF01168"/>
    </source>
</evidence>
<reference evidence="5 6" key="1">
    <citation type="journal article" date="2018" name="Nat. Ecol. Evol.">
        <title>Genomic signatures of mitonuclear coevolution across populations of Tigriopus californicus.</title>
        <authorList>
            <person name="Barreto F.S."/>
            <person name="Watson E.T."/>
            <person name="Lima T.G."/>
            <person name="Willett C.S."/>
            <person name="Edmands S."/>
            <person name="Li W."/>
            <person name="Burton R.S."/>
        </authorList>
    </citation>
    <scope>NUCLEOTIDE SEQUENCE [LARGE SCALE GENOMIC DNA]</scope>
    <source>
        <strain evidence="5 6">San Diego</strain>
    </source>
</reference>
<evidence type="ECO:0000313" key="6">
    <source>
        <dbReference type="Proteomes" id="UP000318571"/>
    </source>
</evidence>
<name>A0A553PI93_TIGCA</name>
<dbReference type="OMA" id="PLEWHMI"/>
<evidence type="ECO:0000313" key="5">
    <source>
        <dbReference type="EMBL" id="TRY77401.1"/>
    </source>
</evidence>
<dbReference type="InterPro" id="IPR029066">
    <property type="entry name" value="PLP-binding_barrel"/>
</dbReference>
<dbReference type="Gene3D" id="3.20.20.10">
    <property type="entry name" value="Alanine racemase"/>
    <property type="match status" value="1"/>
</dbReference>